<evidence type="ECO:0000256" key="1">
    <source>
        <dbReference type="SAM" id="MobiDB-lite"/>
    </source>
</evidence>
<sequence>MGDMKHEKEETKSYSGNSKKKTAVQTVFTS</sequence>
<dbReference type="EMBL" id="GGEC01070921">
    <property type="protein sequence ID" value="MBX51405.1"/>
    <property type="molecule type" value="Transcribed_RNA"/>
</dbReference>
<reference evidence="2" key="1">
    <citation type="submission" date="2018-02" db="EMBL/GenBank/DDBJ databases">
        <title>Rhizophora mucronata_Transcriptome.</title>
        <authorList>
            <person name="Meera S.P."/>
            <person name="Sreeshan A."/>
            <person name="Augustine A."/>
        </authorList>
    </citation>
    <scope>NUCLEOTIDE SEQUENCE</scope>
    <source>
        <tissue evidence="2">Leaf</tissue>
    </source>
</reference>
<name>A0A2P2P9I5_RHIMU</name>
<dbReference type="AlphaFoldDB" id="A0A2P2P9I5"/>
<feature type="compositionally biased region" description="Basic and acidic residues" evidence="1">
    <location>
        <begin position="1"/>
        <end position="12"/>
    </location>
</feature>
<organism evidence="2">
    <name type="scientific">Rhizophora mucronata</name>
    <name type="common">Asiatic mangrove</name>
    <dbReference type="NCBI Taxonomy" id="61149"/>
    <lineage>
        <taxon>Eukaryota</taxon>
        <taxon>Viridiplantae</taxon>
        <taxon>Streptophyta</taxon>
        <taxon>Embryophyta</taxon>
        <taxon>Tracheophyta</taxon>
        <taxon>Spermatophyta</taxon>
        <taxon>Magnoliopsida</taxon>
        <taxon>eudicotyledons</taxon>
        <taxon>Gunneridae</taxon>
        <taxon>Pentapetalae</taxon>
        <taxon>rosids</taxon>
        <taxon>fabids</taxon>
        <taxon>Malpighiales</taxon>
        <taxon>Rhizophoraceae</taxon>
        <taxon>Rhizophora</taxon>
    </lineage>
</organism>
<protein>
    <submittedName>
        <fullName evidence="2">Uncharacterized protein</fullName>
    </submittedName>
</protein>
<feature type="compositionally biased region" description="Polar residues" evidence="1">
    <location>
        <begin position="13"/>
        <end position="30"/>
    </location>
</feature>
<feature type="region of interest" description="Disordered" evidence="1">
    <location>
        <begin position="1"/>
        <end position="30"/>
    </location>
</feature>
<proteinExistence type="predicted"/>
<accession>A0A2P2P9I5</accession>
<evidence type="ECO:0000313" key="2">
    <source>
        <dbReference type="EMBL" id="MBX51405.1"/>
    </source>
</evidence>